<feature type="transmembrane region" description="Helical" evidence="2">
    <location>
        <begin position="251"/>
        <end position="272"/>
    </location>
</feature>
<keyword evidence="2" id="KW-1133">Transmembrane helix</keyword>
<gene>
    <name evidence="3" type="ORF">Zmor_027407</name>
</gene>
<evidence type="ECO:0000256" key="1">
    <source>
        <dbReference type="SAM" id="MobiDB-lite"/>
    </source>
</evidence>
<comment type="caution">
    <text evidence="3">The sequence shown here is derived from an EMBL/GenBank/DDBJ whole genome shotgun (WGS) entry which is preliminary data.</text>
</comment>
<feature type="compositionally biased region" description="Basic residues" evidence="1">
    <location>
        <begin position="117"/>
        <end position="138"/>
    </location>
</feature>
<dbReference type="EMBL" id="JALNTZ010000009">
    <property type="protein sequence ID" value="KAJ3640873.1"/>
    <property type="molecule type" value="Genomic_DNA"/>
</dbReference>
<feature type="region of interest" description="Disordered" evidence="1">
    <location>
        <begin position="43"/>
        <end position="75"/>
    </location>
</feature>
<keyword evidence="2" id="KW-0812">Transmembrane</keyword>
<name>A0AA38HNZ1_9CUCU</name>
<accession>A0AA38HNZ1</accession>
<protein>
    <submittedName>
        <fullName evidence="3">Uncharacterized protein</fullName>
    </submittedName>
</protein>
<keyword evidence="4" id="KW-1185">Reference proteome</keyword>
<feature type="region of interest" description="Disordered" evidence="1">
    <location>
        <begin position="117"/>
        <end position="146"/>
    </location>
</feature>
<evidence type="ECO:0000313" key="3">
    <source>
        <dbReference type="EMBL" id="KAJ3640873.1"/>
    </source>
</evidence>
<dbReference type="Proteomes" id="UP001168821">
    <property type="component" value="Unassembled WGS sequence"/>
</dbReference>
<evidence type="ECO:0000313" key="4">
    <source>
        <dbReference type="Proteomes" id="UP001168821"/>
    </source>
</evidence>
<keyword evidence="2" id="KW-0472">Membrane</keyword>
<reference evidence="3" key="1">
    <citation type="journal article" date="2023" name="G3 (Bethesda)">
        <title>Whole genome assemblies of Zophobas morio and Tenebrio molitor.</title>
        <authorList>
            <person name="Kaur S."/>
            <person name="Stinson S.A."/>
            <person name="diCenzo G.C."/>
        </authorList>
    </citation>
    <scope>NUCLEOTIDE SEQUENCE</scope>
    <source>
        <strain evidence="3">QUZm001</strain>
    </source>
</reference>
<dbReference type="AlphaFoldDB" id="A0AA38HNZ1"/>
<evidence type="ECO:0000256" key="2">
    <source>
        <dbReference type="SAM" id="Phobius"/>
    </source>
</evidence>
<proteinExistence type="predicted"/>
<sequence>MTDKAVSTEDLCIDVPRNASLEALRLEAVIKTLIENKVETLKNAKRKSSSITSSPKSLFNKLRGTSTSTVSSKDKDEIVSIHSPLPKRHEVSRRRDGKRTGNRFLHAATRLARFPDHRKRRIHHHSSPRRARKSHKPHERTLQFSDEDGNENYGFLHREAMLTCAENCCCRQNPNEIQIHVDSDFISLNLEDYNSLDPEEVAAMSTVKRAQRKKRRRRKHQRSQMKMTAVAVQVNDLKDLDDDELSQRARMTIVLTAFLLLFMCLLLVGITLRMAPLIDDMGKANCLHNLVLH</sequence>
<organism evidence="3 4">
    <name type="scientific">Zophobas morio</name>
    <dbReference type="NCBI Taxonomy" id="2755281"/>
    <lineage>
        <taxon>Eukaryota</taxon>
        <taxon>Metazoa</taxon>
        <taxon>Ecdysozoa</taxon>
        <taxon>Arthropoda</taxon>
        <taxon>Hexapoda</taxon>
        <taxon>Insecta</taxon>
        <taxon>Pterygota</taxon>
        <taxon>Neoptera</taxon>
        <taxon>Endopterygota</taxon>
        <taxon>Coleoptera</taxon>
        <taxon>Polyphaga</taxon>
        <taxon>Cucujiformia</taxon>
        <taxon>Tenebrionidae</taxon>
        <taxon>Zophobas</taxon>
    </lineage>
</organism>